<evidence type="ECO:0000256" key="2">
    <source>
        <dbReference type="ARBA" id="ARBA00022485"/>
    </source>
</evidence>
<keyword evidence="4" id="KW-0479">Metal-binding</keyword>
<dbReference type="PANTHER" id="PTHR11135">
    <property type="entry name" value="HISTONE ACETYLTRANSFERASE-RELATED"/>
    <property type="match status" value="1"/>
</dbReference>
<keyword evidence="2" id="KW-0004">4Fe-4S</keyword>
<keyword evidence="6" id="KW-0411">Iron-sulfur</keyword>
<dbReference type="EMBL" id="JABXWR010000001">
    <property type="protein sequence ID" value="NVO66103.1"/>
    <property type="molecule type" value="Genomic_DNA"/>
</dbReference>
<dbReference type="GO" id="GO:0002926">
    <property type="term" value="P:tRNA wobble base 5-methoxycarbonylmethyl-2-thiouridinylation"/>
    <property type="evidence" value="ECO:0007669"/>
    <property type="project" value="TreeGrafter"/>
</dbReference>
<protein>
    <submittedName>
        <fullName evidence="8">Archaeosine biosynthesis radical SAM protein RaSEA</fullName>
    </submittedName>
</protein>
<name>A0A7K4HLG9_9EURY</name>
<dbReference type="OrthoDB" id="105445at2157"/>
<evidence type="ECO:0000256" key="5">
    <source>
        <dbReference type="ARBA" id="ARBA00023004"/>
    </source>
</evidence>
<evidence type="ECO:0000313" key="9">
    <source>
        <dbReference type="Proteomes" id="UP000570823"/>
    </source>
</evidence>
<evidence type="ECO:0000259" key="7">
    <source>
        <dbReference type="SMART" id="SM00729"/>
    </source>
</evidence>
<comment type="caution">
    <text evidence="8">The sequence shown here is derived from an EMBL/GenBank/DDBJ whole genome shotgun (WGS) entry which is preliminary data.</text>
</comment>
<dbReference type="InterPro" id="IPR039661">
    <property type="entry name" value="ELP3"/>
</dbReference>
<accession>A0A7K4HLG9</accession>
<comment type="cofactor">
    <cofactor evidence="1">
        <name>[4Fe-4S] cluster</name>
        <dbReference type="ChEBI" id="CHEBI:49883"/>
    </cofactor>
</comment>
<dbReference type="RefSeq" id="WP_176787752.1">
    <property type="nucleotide sequence ID" value="NZ_JABXWR010000001.1"/>
</dbReference>
<dbReference type="PIRSF" id="PIRSF004954">
    <property type="entry name" value="Radical_SAM"/>
    <property type="match status" value="1"/>
</dbReference>
<proteinExistence type="predicted"/>
<evidence type="ECO:0000256" key="1">
    <source>
        <dbReference type="ARBA" id="ARBA00001966"/>
    </source>
</evidence>
<evidence type="ECO:0000313" key="8">
    <source>
        <dbReference type="EMBL" id="NVO66103.1"/>
    </source>
</evidence>
<dbReference type="GO" id="GO:0051539">
    <property type="term" value="F:4 iron, 4 sulfur cluster binding"/>
    <property type="evidence" value="ECO:0007669"/>
    <property type="project" value="UniProtKB-KW"/>
</dbReference>
<dbReference type="GO" id="GO:0003824">
    <property type="term" value="F:catalytic activity"/>
    <property type="evidence" value="ECO:0007669"/>
    <property type="project" value="InterPro"/>
</dbReference>
<organism evidence="8 9">
    <name type="scientific">Methanofollis tationis</name>
    <dbReference type="NCBI Taxonomy" id="81417"/>
    <lineage>
        <taxon>Archaea</taxon>
        <taxon>Methanobacteriati</taxon>
        <taxon>Methanobacteriota</taxon>
        <taxon>Stenosarchaea group</taxon>
        <taxon>Methanomicrobia</taxon>
        <taxon>Methanomicrobiales</taxon>
        <taxon>Methanomicrobiaceae</taxon>
        <taxon>Methanofollis</taxon>
    </lineage>
</organism>
<dbReference type="InterPro" id="IPR006638">
    <property type="entry name" value="Elp3/MiaA/NifB-like_rSAM"/>
</dbReference>
<dbReference type="PANTHER" id="PTHR11135:SF0">
    <property type="entry name" value="ELONGATOR COMPLEX PROTEIN 3"/>
    <property type="match status" value="1"/>
</dbReference>
<reference evidence="8 9" key="1">
    <citation type="submission" date="2020-06" db="EMBL/GenBank/DDBJ databases">
        <title>Methanofollis fontis sp. nov., a methanogen isolated from marine sediments near a cold seep at Four-Way Closure Ridge offshore southwestern Taiwan.</title>
        <authorList>
            <person name="Chen S.-C."/>
            <person name="Teng N.-H."/>
            <person name="Lin Y.-S."/>
            <person name="Lai M.-C."/>
            <person name="Chen H.-H."/>
            <person name="Wang C.-C."/>
        </authorList>
    </citation>
    <scope>NUCLEOTIDE SEQUENCE [LARGE SCALE GENOMIC DNA]</scope>
    <source>
        <strain evidence="8 9">DSM 2702</strain>
    </source>
</reference>
<dbReference type="SMART" id="SM00729">
    <property type="entry name" value="Elp3"/>
    <property type="match status" value="1"/>
</dbReference>
<dbReference type="GO" id="GO:0046872">
    <property type="term" value="F:metal ion binding"/>
    <property type="evidence" value="ECO:0007669"/>
    <property type="project" value="UniProtKB-KW"/>
</dbReference>
<sequence length="330" mass="36267">MISVAPIKPLASWTGNDRYEGEVLGSLTIIFKSGGCSYRRCLMCGYRFDGSFGASPDELLTSLRGQLSWVLDTFDLTQIGMVKIFTSGSFLDPVEVPPAFREDVARAFAGKVVIVETRPEYVDGDAVEAMVTGLDTGAIDTPFHVAMGLETTDDAIREKSIRKGFSFADYIAAWQRASAAGAGVKAYLLLKPLFLTEQEAIDDMKQSIAAVAPYCGMISMNACTVQKRTELERFWRDGAYRPPYLWSILEVLGNVDPGVPVFCDPVGGGYIRGPHNCGTHDREIVAGINEYALTGDVELIRALAEIECGCKKEWEFVLANERPWCMPLTR</sequence>
<feature type="domain" description="Elp3/MiaA/NifB-like radical SAM core" evidence="7">
    <location>
        <begin position="26"/>
        <end position="254"/>
    </location>
</feature>
<dbReference type="SUPFAM" id="SSF102114">
    <property type="entry name" value="Radical SAM enzymes"/>
    <property type="match status" value="1"/>
</dbReference>
<gene>
    <name evidence="8" type="ORF">HWN36_01950</name>
</gene>
<keyword evidence="3" id="KW-0949">S-adenosyl-L-methionine</keyword>
<dbReference type="Proteomes" id="UP000570823">
    <property type="component" value="Unassembled WGS sequence"/>
</dbReference>
<dbReference type="InterPro" id="IPR058240">
    <property type="entry name" value="rSAM_sf"/>
</dbReference>
<dbReference type="NCBIfam" id="TIGR01210">
    <property type="entry name" value="archaeosine biosynthesis radical SAM protein RaSEA"/>
    <property type="match status" value="1"/>
</dbReference>
<keyword evidence="5" id="KW-0408">Iron</keyword>
<dbReference type="InterPro" id="IPR005909">
    <property type="entry name" value="RaSEA"/>
</dbReference>
<evidence type="ECO:0000256" key="4">
    <source>
        <dbReference type="ARBA" id="ARBA00022723"/>
    </source>
</evidence>
<dbReference type="GO" id="GO:0005737">
    <property type="term" value="C:cytoplasm"/>
    <property type="evidence" value="ECO:0007669"/>
    <property type="project" value="TreeGrafter"/>
</dbReference>
<evidence type="ECO:0000256" key="6">
    <source>
        <dbReference type="ARBA" id="ARBA00023014"/>
    </source>
</evidence>
<dbReference type="AlphaFoldDB" id="A0A7K4HLG9"/>
<keyword evidence="9" id="KW-1185">Reference proteome</keyword>
<evidence type="ECO:0000256" key="3">
    <source>
        <dbReference type="ARBA" id="ARBA00022691"/>
    </source>
</evidence>